<reference evidence="2 3" key="1">
    <citation type="submission" date="2017-02" db="EMBL/GenBank/DDBJ databases">
        <authorList>
            <person name="Peterson S.W."/>
        </authorList>
    </citation>
    <scope>NUCLEOTIDE SEQUENCE [LARGE SCALE GENOMIC DNA]</scope>
    <source>
        <strain evidence="2 3">DSM 22335</strain>
    </source>
</reference>
<dbReference type="Proteomes" id="UP000190888">
    <property type="component" value="Unassembled WGS sequence"/>
</dbReference>
<organism evidence="2 3">
    <name type="scientific">Sediminibacterium ginsengisoli</name>
    <dbReference type="NCBI Taxonomy" id="413434"/>
    <lineage>
        <taxon>Bacteria</taxon>
        <taxon>Pseudomonadati</taxon>
        <taxon>Bacteroidota</taxon>
        <taxon>Chitinophagia</taxon>
        <taxon>Chitinophagales</taxon>
        <taxon>Chitinophagaceae</taxon>
        <taxon>Sediminibacterium</taxon>
    </lineage>
</organism>
<dbReference type="AlphaFoldDB" id="A0A1T4NYZ0"/>
<accession>A0A1T4NYZ0</accession>
<feature type="region of interest" description="Disordered" evidence="1">
    <location>
        <begin position="49"/>
        <end position="69"/>
    </location>
</feature>
<evidence type="ECO:0000313" key="3">
    <source>
        <dbReference type="Proteomes" id="UP000190888"/>
    </source>
</evidence>
<gene>
    <name evidence="2" type="ORF">SAMN04488132_10563</name>
</gene>
<sequence>MATLEVSKGDKKHFRRFLDTSKIDGTPTQAEISDFLFTLLIKYRILSPKHRKKQKSGDSPHSLFTIPVL</sequence>
<protein>
    <submittedName>
        <fullName evidence="2">Uncharacterized protein</fullName>
    </submittedName>
</protein>
<name>A0A1T4NYZ0_9BACT</name>
<evidence type="ECO:0000313" key="2">
    <source>
        <dbReference type="EMBL" id="SJZ84494.1"/>
    </source>
</evidence>
<proteinExistence type="predicted"/>
<dbReference type="EMBL" id="FUWH01000005">
    <property type="protein sequence ID" value="SJZ84494.1"/>
    <property type="molecule type" value="Genomic_DNA"/>
</dbReference>
<evidence type="ECO:0000256" key="1">
    <source>
        <dbReference type="SAM" id="MobiDB-lite"/>
    </source>
</evidence>
<keyword evidence="3" id="KW-1185">Reference proteome</keyword>